<dbReference type="EMBL" id="AY328027">
    <property type="protein sequence ID" value="AAQ24371.1"/>
    <property type="molecule type" value="mRNA"/>
</dbReference>
<dbReference type="GO" id="GO:0003677">
    <property type="term" value="F:DNA binding"/>
    <property type="evidence" value="ECO:0007669"/>
    <property type="project" value="UniProtKB-UniRule"/>
</dbReference>
<evidence type="ECO:0000256" key="1">
    <source>
        <dbReference type="ARBA" id="ARBA00004123"/>
    </source>
</evidence>
<keyword evidence="3 5" id="KW-0371">Homeobox</keyword>
<feature type="DNA-binding region" description="Homeobox" evidence="5">
    <location>
        <begin position="147"/>
        <end position="206"/>
    </location>
</feature>
<feature type="compositionally biased region" description="Acidic residues" evidence="7">
    <location>
        <begin position="229"/>
        <end position="253"/>
    </location>
</feature>
<evidence type="ECO:0000256" key="7">
    <source>
        <dbReference type="SAM" id="MobiDB-lite"/>
    </source>
</evidence>
<dbReference type="InterPro" id="IPR009057">
    <property type="entry name" value="Homeodomain-like_sf"/>
</dbReference>
<dbReference type="Gene3D" id="1.10.10.60">
    <property type="entry name" value="Homeodomain-like"/>
    <property type="match status" value="1"/>
</dbReference>
<feature type="compositionally biased region" description="Polar residues" evidence="7">
    <location>
        <begin position="29"/>
        <end position="40"/>
    </location>
</feature>
<dbReference type="InterPro" id="IPR050848">
    <property type="entry name" value="Homeobox_TF"/>
</dbReference>
<name>Q6VT85_HALBO</name>
<evidence type="ECO:0000256" key="3">
    <source>
        <dbReference type="ARBA" id="ARBA00023155"/>
    </source>
</evidence>
<reference evidence="9" key="2">
    <citation type="journal article" date="2004" name="Dev. Genes Evol.">
        <title>Isolation and expression analysis of a poriferan Antp-class Bar-/Bsh-like homeobox gene.</title>
        <authorList>
            <person name="Hill A."/>
            <person name="Tetrault J."/>
            <person name="Hill M."/>
        </authorList>
    </citation>
    <scope>NUCLEOTIDE SEQUENCE</scope>
</reference>
<dbReference type="PROSITE" id="PS00027">
    <property type="entry name" value="HOMEOBOX_1"/>
    <property type="match status" value="1"/>
</dbReference>
<dbReference type="SMART" id="SM00389">
    <property type="entry name" value="HOX"/>
    <property type="match status" value="1"/>
</dbReference>
<evidence type="ECO:0000256" key="2">
    <source>
        <dbReference type="ARBA" id="ARBA00023125"/>
    </source>
</evidence>
<evidence type="ECO:0000256" key="5">
    <source>
        <dbReference type="PROSITE-ProRule" id="PRU00108"/>
    </source>
</evidence>
<dbReference type="CDD" id="cd00086">
    <property type="entry name" value="homeodomain"/>
    <property type="match status" value="1"/>
</dbReference>
<feature type="region of interest" description="Disordered" evidence="7">
    <location>
        <begin position="205"/>
        <end position="253"/>
    </location>
</feature>
<feature type="domain" description="Homeobox" evidence="8">
    <location>
        <begin position="145"/>
        <end position="205"/>
    </location>
</feature>
<dbReference type="Pfam" id="PF00046">
    <property type="entry name" value="Homeodomain"/>
    <property type="match status" value="1"/>
</dbReference>
<dbReference type="GO" id="GO:0000981">
    <property type="term" value="F:DNA-binding transcription factor activity, RNA polymerase II-specific"/>
    <property type="evidence" value="ECO:0007669"/>
    <property type="project" value="InterPro"/>
</dbReference>
<dbReference type="InterPro" id="IPR017970">
    <property type="entry name" value="Homeobox_CS"/>
</dbReference>
<feature type="compositionally biased region" description="Polar residues" evidence="7">
    <location>
        <begin position="63"/>
        <end position="80"/>
    </location>
</feature>
<dbReference type="PANTHER" id="PTHR24333:SF8">
    <property type="entry name" value="HOMEOBOX PROTEIN CEH-62"/>
    <property type="match status" value="1"/>
</dbReference>
<accession>Q6VT85</accession>
<dbReference type="SUPFAM" id="SSF46689">
    <property type="entry name" value="Homeodomain-like"/>
    <property type="match status" value="1"/>
</dbReference>
<dbReference type="PRINTS" id="PR00024">
    <property type="entry name" value="HOMEOBOX"/>
</dbReference>
<evidence type="ECO:0000256" key="4">
    <source>
        <dbReference type="ARBA" id="ARBA00023242"/>
    </source>
</evidence>
<evidence type="ECO:0000313" key="9">
    <source>
        <dbReference type="EMBL" id="AAQ24371.1"/>
    </source>
</evidence>
<comment type="subcellular location">
    <subcellularLocation>
        <location evidence="1 5 6">Nucleus</location>
    </subcellularLocation>
</comment>
<sequence length="253" mass="28180">MQRPAGPGSIPPASQFVFSPHVGVSMSPMLSQPTLPTVSPKQKKPEEKCSFSIASILGDTKRSSSSPIETPVTPSSKPTNQLFYLYPPPAQLQPTAHFPFQTLDGDLLHRGLHSRLTAPVAVISEIVRNADHFDASGPHLLSHRRRKRKLRTVFTEKQLDGLESKFADKKYLSVPDRMELANRLELSETQVKTWFQNRRMKCKKQQVLETDQDELATGPPGKKSKSESDSETDSELDDSLSDITEQSELDTSI</sequence>
<dbReference type="InterPro" id="IPR001356">
    <property type="entry name" value="HD"/>
</dbReference>
<dbReference type="PROSITE" id="PS50071">
    <property type="entry name" value="HOMEOBOX_2"/>
    <property type="match status" value="1"/>
</dbReference>
<proteinExistence type="evidence at transcript level"/>
<evidence type="ECO:0000259" key="8">
    <source>
        <dbReference type="PROSITE" id="PS50071"/>
    </source>
</evidence>
<keyword evidence="4 5" id="KW-0539">Nucleus</keyword>
<dbReference type="InterPro" id="IPR020479">
    <property type="entry name" value="HD_metazoa"/>
</dbReference>
<dbReference type="GO" id="GO:0005634">
    <property type="term" value="C:nucleus"/>
    <property type="evidence" value="ECO:0007669"/>
    <property type="project" value="UniProtKB-SubCell"/>
</dbReference>
<protein>
    <submittedName>
        <fullName evidence="9">BarX/Bsh</fullName>
    </submittedName>
</protein>
<dbReference type="PANTHER" id="PTHR24333">
    <property type="entry name" value="HOMEO BOX HB9 LIKE A-RELATED"/>
    <property type="match status" value="1"/>
</dbReference>
<reference evidence="9" key="1">
    <citation type="submission" date="2003-06" db="EMBL/GenBank/DDBJ databases">
        <authorList>
            <person name="Hill A.L."/>
            <person name="Tetrault J."/>
            <person name="Hill M.S."/>
        </authorList>
    </citation>
    <scope>NUCLEOTIDE SEQUENCE</scope>
</reference>
<keyword evidence="2 5" id="KW-0238">DNA-binding</keyword>
<evidence type="ECO:0000256" key="6">
    <source>
        <dbReference type="RuleBase" id="RU000682"/>
    </source>
</evidence>
<feature type="region of interest" description="Disordered" evidence="7">
    <location>
        <begin position="29"/>
        <end position="80"/>
    </location>
</feature>
<organism evidence="9">
    <name type="scientific">Halichondria bowerbanki</name>
    <name type="common">Crumb-of-bread sponge</name>
    <dbReference type="NCBI Taxonomy" id="145470"/>
    <lineage>
        <taxon>Eukaryota</taxon>
        <taxon>Metazoa</taxon>
        <taxon>Porifera</taxon>
        <taxon>Demospongiae</taxon>
        <taxon>Heteroscleromorpha</taxon>
        <taxon>Suberitida</taxon>
        <taxon>Halichondriidae</taxon>
        <taxon>Halichondria</taxon>
        <taxon>Halichondria (Halichondria)</taxon>
    </lineage>
</organism>
<dbReference type="AlphaFoldDB" id="Q6VT85"/>